<dbReference type="GO" id="GO:0017025">
    <property type="term" value="F:TBP-class protein binding"/>
    <property type="evidence" value="ECO:0007669"/>
    <property type="project" value="TreeGrafter"/>
</dbReference>
<evidence type="ECO:0000256" key="4">
    <source>
        <dbReference type="ARBA" id="ARBA00023163"/>
    </source>
</evidence>
<feature type="compositionally biased region" description="Polar residues" evidence="6">
    <location>
        <begin position="295"/>
        <end position="312"/>
    </location>
</feature>
<feature type="region of interest" description="Disordered" evidence="6">
    <location>
        <begin position="81"/>
        <end position="183"/>
    </location>
</feature>
<dbReference type="AlphaFoldDB" id="M7T7G8"/>
<gene>
    <name evidence="8" type="ORF">UCREL1_10481</name>
</gene>
<feature type="region of interest" description="Disordered" evidence="6">
    <location>
        <begin position="295"/>
        <end position="375"/>
    </location>
</feature>
<dbReference type="Gene3D" id="1.10.20.10">
    <property type="entry name" value="Histone, subunit A"/>
    <property type="match status" value="1"/>
</dbReference>
<evidence type="ECO:0000259" key="7">
    <source>
        <dbReference type="Pfam" id="PF03847"/>
    </source>
</evidence>
<dbReference type="STRING" id="1287681.M7T7G8"/>
<dbReference type="GO" id="GO:0003677">
    <property type="term" value="F:DNA binding"/>
    <property type="evidence" value="ECO:0007669"/>
    <property type="project" value="TreeGrafter"/>
</dbReference>
<keyword evidence="9" id="KW-1185">Reference proteome</keyword>
<dbReference type="InterPro" id="IPR037794">
    <property type="entry name" value="TAF12"/>
</dbReference>
<dbReference type="HOGENOM" id="CLU_014055_1_0_1"/>
<protein>
    <submittedName>
        <fullName evidence="8">Putative transcription initiation factor tfiid subunit 12 protein</fullName>
    </submittedName>
</protein>
<feature type="compositionally biased region" description="Low complexity" evidence="6">
    <location>
        <begin position="1"/>
        <end position="18"/>
    </location>
</feature>
<feature type="compositionally biased region" description="Low complexity" evidence="6">
    <location>
        <begin position="82"/>
        <end position="119"/>
    </location>
</feature>
<dbReference type="CDD" id="cd07981">
    <property type="entry name" value="HFD_TAF12"/>
    <property type="match status" value="1"/>
</dbReference>
<comment type="similarity">
    <text evidence="2">Belongs to the TAF12 family.</text>
</comment>
<feature type="domain" description="Transcription initiation factor TFIID subunit 12" evidence="7">
    <location>
        <begin position="413"/>
        <end position="486"/>
    </location>
</feature>
<dbReference type="PANTHER" id="PTHR12264">
    <property type="entry name" value="TRANSCRIPTION INITIATION FACTOR TFIID SUBUNIT 12"/>
    <property type="match status" value="1"/>
</dbReference>
<dbReference type="OMA" id="MAIERTY"/>
<feature type="compositionally biased region" description="Polar residues" evidence="6">
    <location>
        <begin position="155"/>
        <end position="173"/>
    </location>
</feature>
<keyword evidence="4" id="KW-0804">Transcription</keyword>
<evidence type="ECO:0000256" key="6">
    <source>
        <dbReference type="SAM" id="MobiDB-lite"/>
    </source>
</evidence>
<dbReference type="Pfam" id="PF03847">
    <property type="entry name" value="TFIID_20kDa"/>
    <property type="match status" value="1"/>
</dbReference>
<name>M7T7G8_EUTLA</name>
<dbReference type="GO" id="GO:0005669">
    <property type="term" value="C:transcription factor TFIID complex"/>
    <property type="evidence" value="ECO:0007669"/>
    <property type="project" value="InterPro"/>
</dbReference>
<feature type="compositionally biased region" description="Low complexity" evidence="6">
    <location>
        <begin position="334"/>
        <end position="344"/>
    </location>
</feature>
<keyword evidence="8" id="KW-0396">Initiation factor</keyword>
<organism evidence="8 9">
    <name type="scientific">Eutypa lata (strain UCR-EL1)</name>
    <name type="common">Grapevine dieback disease fungus</name>
    <name type="synonym">Eutypa armeniacae</name>
    <dbReference type="NCBI Taxonomy" id="1287681"/>
    <lineage>
        <taxon>Eukaryota</taxon>
        <taxon>Fungi</taxon>
        <taxon>Dikarya</taxon>
        <taxon>Ascomycota</taxon>
        <taxon>Pezizomycotina</taxon>
        <taxon>Sordariomycetes</taxon>
        <taxon>Xylariomycetidae</taxon>
        <taxon>Xylariales</taxon>
        <taxon>Diatrypaceae</taxon>
        <taxon>Eutypa</taxon>
    </lineage>
</organism>
<accession>M7T7G8</accession>
<comment type="subcellular location">
    <subcellularLocation>
        <location evidence="1">Nucleus</location>
    </subcellularLocation>
</comment>
<sequence>MNPQPQGQPGQSSQGMQMRLLKPEQLRGLPVLTPEEITKYEEGLRSLWETVKNNPPESQAHINAKNKIAEFSRMVYKKISSLQLRQQQQHQQQHPPQHPQQHQHQQHQQQQAAARAQAGQPGGTQVAHFQQPGQNTQPNPNPMNPTQNPAPMVPNRSQGQGIGNTPSNPQGQAPNAAPINIQRPPQTQVPKAILDHVNGLPWSSMNLPQNTSGEQGAKYIQSIKSRYTSSLMTMEQVKTRIQRLDKHIKDKEEMGQPLSAIDLKKINEQKENDTRIHAEAQKFVQNVRIQFPQANNASRNGQGPNSNQQMRSQPGPMPGQNPAATASNNSMHVATATTSPSATTLNSKMPIPKNLPEKATAPPTAVSVGGGVPNNRPSLGGGMGIPGGVQGQPVIQKNMNAYNFDADAEHVMSKKKLDELTRQVVGGQPGIDGNYMTPDVEEAALNAADAFVDNVTETACRLAAARGSKVLETRDLQMAIERTYNIRIPGYTTDELRTVRKVQPHPSWIAKMSAIQAAKVTSAGKDDK</sequence>
<proteinExistence type="inferred from homology"/>
<evidence type="ECO:0000313" key="8">
    <source>
        <dbReference type="EMBL" id="EMR62585.1"/>
    </source>
</evidence>
<keyword evidence="5" id="KW-0539">Nucleus</keyword>
<dbReference type="EMBL" id="KB707414">
    <property type="protein sequence ID" value="EMR62585.1"/>
    <property type="molecule type" value="Genomic_DNA"/>
</dbReference>
<dbReference type="GO" id="GO:0046982">
    <property type="term" value="F:protein heterodimerization activity"/>
    <property type="evidence" value="ECO:0007669"/>
    <property type="project" value="InterPro"/>
</dbReference>
<keyword evidence="8" id="KW-0648">Protein biosynthesis</keyword>
<dbReference type="InterPro" id="IPR009072">
    <property type="entry name" value="Histone-fold"/>
</dbReference>
<dbReference type="KEGG" id="ela:UCREL1_10481"/>
<dbReference type="PANTHER" id="PTHR12264:SF21">
    <property type="entry name" value="TRANSCRIPTION INITIATION FACTOR TFIID SUBUNIT 12"/>
    <property type="match status" value="1"/>
</dbReference>
<dbReference type="SUPFAM" id="SSF47113">
    <property type="entry name" value="Histone-fold"/>
    <property type="match status" value="1"/>
</dbReference>
<dbReference type="GO" id="GO:0000124">
    <property type="term" value="C:SAGA complex"/>
    <property type="evidence" value="ECO:0007669"/>
    <property type="project" value="InterPro"/>
</dbReference>
<evidence type="ECO:0000256" key="1">
    <source>
        <dbReference type="ARBA" id="ARBA00004123"/>
    </source>
</evidence>
<reference evidence="9" key="1">
    <citation type="journal article" date="2013" name="Genome Announc.">
        <title>Draft genome sequence of the grapevine dieback fungus Eutypa lata UCR-EL1.</title>
        <authorList>
            <person name="Blanco-Ulate B."/>
            <person name="Rolshausen P.E."/>
            <person name="Cantu D."/>
        </authorList>
    </citation>
    <scope>NUCLEOTIDE SEQUENCE [LARGE SCALE GENOMIC DNA]</scope>
    <source>
        <strain evidence="9">UCR-EL1</strain>
    </source>
</reference>
<feature type="compositionally biased region" description="Polar residues" evidence="6">
    <location>
        <begin position="322"/>
        <end position="332"/>
    </location>
</feature>
<dbReference type="GO" id="GO:0051123">
    <property type="term" value="P:RNA polymerase II preinitiation complex assembly"/>
    <property type="evidence" value="ECO:0007669"/>
    <property type="project" value="TreeGrafter"/>
</dbReference>
<dbReference type="eggNOG" id="KOG1142">
    <property type="taxonomic scope" value="Eukaryota"/>
</dbReference>
<feature type="region of interest" description="Disordered" evidence="6">
    <location>
        <begin position="1"/>
        <end position="33"/>
    </location>
</feature>
<evidence type="ECO:0000256" key="5">
    <source>
        <dbReference type="ARBA" id="ARBA00023242"/>
    </source>
</evidence>
<dbReference type="Proteomes" id="UP000012174">
    <property type="component" value="Unassembled WGS sequence"/>
</dbReference>
<feature type="compositionally biased region" description="Low complexity" evidence="6">
    <location>
        <begin position="130"/>
        <end position="150"/>
    </location>
</feature>
<keyword evidence="3" id="KW-0805">Transcription regulation</keyword>
<dbReference type="InterPro" id="IPR003228">
    <property type="entry name" value="TFIID_TAF12_dom"/>
</dbReference>
<dbReference type="OrthoDB" id="2193432at2759"/>
<dbReference type="GO" id="GO:0003743">
    <property type="term" value="F:translation initiation factor activity"/>
    <property type="evidence" value="ECO:0007669"/>
    <property type="project" value="UniProtKB-KW"/>
</dbReference>
<evidence type="ECO:0000313" key="9">
    <source>
        <dbReference type="Proteomes" id="UP000012174"/>
    </source>
</evidence>
<evidence type="ECO:0000256" key="3">
    <source>
        <dbReference type="ARBA" id="ARBA00023015"/>
    </source>
</evidence>
<evidence type="ECO:0000256" key="2">
    <source>
        <dbReference type="ARBA" id="ARBA00007530"/>
    </source>
</evidence>